<organism evidence="3 4">
    <name type="scientific">Diutina rugosa</name>
    <name type="common">Yeast</name>
    <name type="synonym">Candida rugosa</name>
    <dbReference type="NCBI Taxonomy" id="5481"/>
    <lineage>
        <taxon>Eukaryota</taxon>
        <taxon>Fungi</taxon>
        <taxon>Dikarya</taxon>
        <taxon>Ascomycota</taxon>
        <taxon>Saccharomycotina</taxon>
        <taxon>Pichiomycetes</taxon>
        <taxon>Debaryomycetaceae</taxon>
        <taxon>Diutina</taxon>
    </lineage>
</organism>
<evidence type="ECO:0000256" key="1">
    <source>
        <dbReference type="SAM" id="MobiDB-lite"/>
    </source>
</evidence>
<keyword evidence="2" id="KW-0732">Signal</keyword>
<gene>
    <name evidence="3" type="ORF">DIURU_000595</name>
</gene>
<feature type="chain" id="PRO_5024947503" description="Hyphally-regulated cell wall protein N-terminal domain-containing protein" evidence="2">
    <location>
        <begin position="18"/>
        <end position="304"/>
    </location>
</feature>
<feature type="region of interest" description="Disordered" evidence="1">
    <location>
        <begin position="147"/>
        <end position="179"/>
    </location>
</feature>
<proteinExistence type="predicted"/>
<dbReference type="OMA" id="TEDYIGY"/>
<evidence type="ECO:0008006" key="5">
    <source>
        <dbReference type="Google" id="ProtNLM"/>
    </source>
</evidence>
<dbReference type="Proteomes" id="UP000449547">
    <property type="component" value="Unassembled WGS sequence"/>
</dbReference>
<feature type="signal peptide" evidence="2">
    <location>
        <begin position="1"/>
        <end position="17"/>
    </location>
</feature>
<dbReference type="VEuPathDB" id="FungiDB:DIURU_000595"/>
<keyword evidence="4" id="KW-1185">Reference proteome</keyword>
<dbReference type="EMBL" id="SWFT01000026">
    <property type="protein sequence ID" value="KAA8907275.1"/>
    <property type="molecule type" value="Genomic_DNA"/>
</dbReference>
<dbReference type="GeneID" id="54779248"/>
<dbReference type="AlphaFoldDB" id="A0A642UXI4"/>
<reference evidence="3 4" key="1">
    <citation type="submission" date="2019-07" db="EMBL/GenBank/DDBJ databases">
        <title>Genome assembly of two rare yeast pathogens: Diutina rugosa and Trichomonascus ciferrii.</title>
        <authorList>
            <person name="Mixao V."/>
            <person name="Saus E."/>
            <person name="Hansen A."/>
            <person name="Lass-Flor C."/>
            <person name="Gabaldon T."/>
        </authorList>
    </citation>
    <scope>NUCLEOTIDE SEQUENCE [LARGE SCALE GENOMIC DNA]</scope>
    <source>
        <strain evidence="3 4">CBS 613</strain>
    </source>
</reference>
<evidence type="ECO:0000313" key="4">
    <source>
        <dbReference type="Proteomes" id="UP000449547"/>
    </source>
</evidence>
<comment type="caution">
    <text evidence="3">The sequence shown here is derived from an EMBL/GenBank/DDBJ whole genome shotgun (WGS) entry which is preliminary data.</text>
</comment>
<protein>
    <recommendedName>
        <fullName evidence="5">Hyphally-regulated cell wall protein N-terminal domain-containing protein</fullName>
    </recommendedName>
</protein>
<sequence>MRLSIAALSAIASVVAADKLFGAIIIRSGSKFQYGSLDIAGDAVHVNDKDGDKIENFRLLEDGTLQDDATKKFIVIGDNGDVEVADEGKPGWSVDGDHLSYSAHGFEACPTDGEKYFLHWSDNVADQCEGGTGLSIRALDVHDVASENKDDEGDKQDNNDNQQQQQQQKEDQNPPAFEQKDGFGLVAIHSGTDFQNQPIKKDDAHPHVFSVGGSAGRDLTLILKDDGTLVDQNGRGVFVGNNGDVGNVDPWGEQQATGGFSVKDGNLYFNNEQSFYACPGGPNSFSLTVKGWDGCTGLQLKVFQ</sequence>
<accession>A0A642UXI4</accession>
<dbReference type="RefSeq" id="XP_034014584.1">
    <property type="nucleotide sequence ID" value="XM_034158860.1"/>
</dbReference>
<evidence type="ECO:0000256" key="2">
    <source>
        <dbReference type="SAM" id="SignalP"/>
    </source>
</evidence>
<evidence type="ECO:0000313" key="3">
    <source>
        <dbReference type="EMBL" id="KAA8907275.1"/>
    </source>
</evidence>
<name>A0A642UXI4_DIURU</name>
<dbReference type="OrthoDB" id="5415592at2759"/>